<dbReference type="EMBL" id="WBVQ01000002">
    <property type="protein sequence ID" value="KAB2816417.1"/>
    <property type="molecule type" value="Genomic_DNA"/>
</dbReference>
<keyword evidence="1" id="KW-0472">Membrane</keyword>
<dbReference type="Gene3D" id="2.120.10.80">
    <property type="entry name" value="Kelch-type beta propeller"/>
    <property type="match status" value="1"/>
</dbReference>
<feature type="transmembrane region" description="Helical" evidence="1">
    <location>
        <begin position="319"/>
        <end position="339"/>
    </location>
</feature>
<accession>A0A6L3ZG79</accession>
<reference evidence="2 3" key="1">
    <citation type="submission" date="2019-10" db="EMBL/GenBank/DDBJ databases">
        <title>Genome sequence of Phaeocystidibacter marisrubri JCM30614 (type strain).</title>
        <authorList>
            <person name="Bowman J.P."/>
        </authorList>
    </citation>
    <scope>NUCLEOTIDE SEQUENCE [LARGE SCALE GENOMIC DNA]</scope>
    <source>
        <strain evidence="2 3">JCM 30614</strain>
    </source>
</reference>
<dbReference type="OrthoDB" id="1523986at2"/>
<gene>
    <name evidence="2" type="ORF">F8C82_12100</name>
</gene>
<evidence type="ECO:0000313" key="2">
    <source>
        <dbReference type="EMBL" id="KAB2816417.1"/>
    </source>
</evidence>
<comment type="caution">
    <text evidence="2">The sequence shown here is derived from an EMBL/GenBank/DDBJ whole genome shotgun (WGS) entry which is preliminary data.</text>
</comment>
<evidence type="ECO:0000313" key="3">
    <source>
        <dbReference type="Proteomes" id="UP000484164"/>
    </source>
</evidence>
<keyword evidence="1" id="KW-1133">Transmembrane helix</keyword>
<dbReference type="AlphaFoldDB" id="A0A6L3ZG79"/>
<evidence type="ECO:0000256" key="1">
    <source>
        <dbReference type="SAM" id="Phobius"/>
    </source>
</evidence>
<name>A0A6L3ZG79_9FLAO</name>
<keyword evidence="1" id="KW-0812">Transmembrane</keyword>
<protein>
    <submittedName>
        <fullName evidence="2">Uncharacterized protein</fullName>
    </submittedName>
</protein>
<dbReference type="Proteomes" id="UP000484164">
    <property type="component" value="Unassembled WGS sequence"/>
</dbReference>
<sequence length="462" mass="54034">MKFLLNISLFIGFSALCEAQTWPSIEWLHSNHVYSISGDSTLQEWSSGEWKVVDTLQFEGIERADFRSRMKLNYIPGSDPIHFTGEGTQQVYVLDTLASTFRRVDKTYYRGYNFNAIQWYSNDTLFSLGGYGFWHTNAILTYFRPESKEWEILPTVGGPESIASHLYQWDESRLNLYVSWSSEVNGAEKERSTKLWKLNLRSKKWQELGTLSDEVTEVLKLNTPSVPLPIGYFVAGEKRVLIDLVNNRMDYIDPSICDARLTPNTDEFNGNGHFTTSEALYNYMIPTSSNLDKSVGFIYRYSDFINARRQPTAVYREGWAWWVWLLMTLGFGLFIYMLIRAYKKLKQPFVKGATVQAEEAFFNSLDQLEVTLLRALLRSEMRGEGLKSGPITQIMGWEDKSWDNQRKWRNNLIKELNRRSMEHLNIEELIVRERDPHDKRERVYRLNPDGFRLLRDSLHFTQ</sequence>
<keyword evidence="3" id="KW-1185">Reference proteome</keyword>
<organism evidence="2 3">
    <name type="scientific">Phaeocystidibacter marisrubri</name>
    <dbReference type="NCBI Taxonomy" id="1577780"/>
    <lineage>
        <taxon>Bacteria</taxon>
        <taxon>Pseudomonadati</taxon>
        <taxon>Bacteroidota</taxon>
        <taxon>Flavobacteriia</taxon>
        <taxon>Flavobacteriales</taxon>
        <taxon>Phaeocystidibacteraceae</taxon>
        <taxon>Phaeocystidibacter</taxon>
    </lineage>
</organism>
<proteinExistence type="predicted"/>
<dbReference type="InterPro" id="IPR015915">
    <property type="entry name" value="Kelch-typ_b-propeller"/>
</dbReference>
<dbReference type="SUPFAM" id="SSF117281">
    <property type="entry name" value="Kelch motif"/>
    <property type="match status" value="1"/>
</dbReference>
<dbReference type="RefSeq" id="WP_151693844.1">
    <property type="nucleotide sequence ID" value="NZ_BMGX01000001.1"/>
</dbReference>